<dbReference type="OrthoDB" id="5817230at2759"/>
<dbReference type="GO" id="GO:0001664">
    <property type="term" value="F:G protein-coupled receptor binding"/>
    <property type="evidence" value="ECO:0007669"/>
    <property type="project" value="TreeGrafter"/>
</dbReference>
<dbReference type="GO" id="GO:0031683">
    <property type="term" value="F:G-protein beta/gamma-subunit complex binding"/>
    <property type="evidence" value="ECO:0007669"/>
    <property type="project" value="InterPro"/>
</dbReference>
<dbReference type="InterPro" id="IPR001019">
    <property type="entry name" value="Gprotein_alpha_su"/>
</dbReference>
<dbReference type="PRINTS" id="PR00318">
    <property type="entry name" value="GPROTEINA"/>
</dbReference>
<keyword evidence="6" id="KW-0460">Magnesium</keyword>
<feature type="region of interest" description="Disordered" evidence="7">
    <location>
        <begin position="119"/>
        <end position="206"/>
    </location>
</feature>
<evidence type="ECO:0000256" key="1">
    <source>
        <dbReference type="ARBA" id="ARBA00022723"/>
    </source>
</evidence>
<feature type="region of interest" description="Disordered" evidence="7">
    <location>
        <begin position="1"/>
        <end position="31"/>
    </location>
</feature>
<dbReference type="SMART" id="SM00275">
    <property type="entry name" value="G_alpha"/>
    <property type="match status" value="1"/>
</dbReference>
<dbReference type="GO" id="GO:0005834">
    <property type="term" value="C:heterotrimeric G-protein complex"/>
    <property type="evidence" value="ECO:0007669"/>
    <property type="project" value="TreeGrafter"/>
</dbReference>
<keyword evidence="2 5" id="KW-0547">Nucleotide-binding</keyword>
<evidence type="ECO:0000256" key="4">
    <source>
        <dbReference type="ARBA" id="ARBA00023224"/>
    </source>
</evidence>
<dbReference type="PROSITE" id="PS51882">
    <property type="entry name" value="G_ALPHA"/>
    <property type="match status" value="1"/>
</dbReference>
<dbReference type="Gene3D" id="3.40.50.300">
    <property type="entry name" value="P-loop containing nucleotide triphosphate hydrolases"/>
    <property type="match status" value="2"/>
</dbReference>
<dbReference type="RefSeq" id="XP_040762390.1">
    <property type="nucleotide sequence ID" value="XM_040909301.1"/>
</dbReference>
<name>A0A165DDP2_9APHY</name>
<keyword evidence="9" id="KW-1185">Reference proteome</keyword>
<dbReference type="GO" id="GO:0007188">
    <property type="term" value="P:adenylate cyclase-modulating G protein-coupled receptor signaling pathway"/>
    <property type="evidence" value="ECO:0007669"/>
    <property type="project" value="TreeGrafter"/>
</dbReference>
<dbReference type="GO" id="GO:0005737">
    <property type="term" value="C:cytoplasm"/>
    <property type="evidence" value="ECO:0007669"/>
    <property type="project" value="TreeGrafter"/>
</dbReference>
<protein>
    <submittedName>
        <fullName evidence="8">G-alpha-domain-containing protein</fullName>
    </submittedName>
</protein>
<keyword evidence="3 5" id="KW-0342">GTP-binding</keyword>
<gene>
    <name evidence="8" type="ORF">LAESUDRAFT_727830</name>
</gene>
<dbReference type="Pfam" id="PF00503">
    <property type="entry name" value="G-alpha"/>
    <property type="match status" value="2"/>
</dbReference>
<proteinExistence type="predicted"/>
<feature type="region of interest" description="Disordered" evidence="7">
    <location>
        <begin position="289"/>
        <end position="345"/>
    </location>
</feature>
<keyword evidence="4" id="KW-0807">Transducer</keyword>
<dbReference type="Gene3D" id="1.10.400.10">
    <property type="entry name" value="GI Alpha 1, domain 2-like"/>
    <property type="match status" value="2"/>
</dbReference>
<evidence type="ECO:0000256" key="7">
    <source>
        <dbReference type="SAM" id="MobiDB-lite"/>
    </source>
</evidence>
<dbReference type="InterPro" id="IPR027417">
    <property type="entry name" value="P-loop_NTPase"/>
</dbReference>
<dbReference type="PANTHER" id="PTHR10218:SF360">
    <property type="entry name" value="GUANINE NUCLEOTIDE-BINDING PROTEIN SUBUNIT ALPHA HOMOLOG"/>
    <property type="match status" value="1"/>
</dbReference>
<evidence type="ECO:0000256" key="3">
    <source>
        <dbReference type="ARBA" id="ARBA00023134"/>
    </source>
</evidence>
<feature type="compositionally biased region" description="Acidic residues" evidence="7">
    <location>
        <begin position="186"/>
        <end position="200"/>
    </location>
</feature>
<evidence type="ECO:0000256" key="2">
    <source>
        <dbReference type="ARBA" id="ARBA00022741"/>
    </source>
</evidence>
<dbReference type="STRING" id="1314785.A0A165DDP2"/>
<accession>A0A165DDP2</accession>
<feature type="compositionally biased region" description="Basic and acidic residues" evidence="7">
    <location>
        <begin position="19"/>
        <end position="31"/>
    </location>
</feature>
<dbReference type="GO" id="GO:0005525">
    <property type="term" value="F:GTP binding"/>
    <property type="evidence" value="ECO:0007669"/>
    <property type="project" value="UniProtKB-KW"/>
</dbReference>
<dbReference type="SUPFAM" id="SSF47895">
    <property type="entry name" value="Transducin (alpha subunit), insertion domain"/>
    <property type="match status" value="1"/>
</dbReference>
<keyword evidence="1 6" id="KW-0479">Metal-binding</keyword>
<dbReference type="GeneID" id="63826330"/>
<dbReference type="PANTHER" id="PTHR10218">
    <property type="entry name" value="GTP-BINDING PROTEIN ALPHA SUBUNIT"/>
    <property type="match status" value="1"/>
</dbReference>
<dbReference type="Proteomes" id="UP000076871">
    <property type="component" value="Unassembled WGS sequence"/>
</dbReference>
<reference evidence="8 9" key="1">
    <citation type="journal article" date="2016" name="Mol. Biol. Evol.">
        <title>Comparative Genomics of Early-Diverging Mushroom-Forming Fungi Provides Insights into the Origins of Lignocellulose Decay Capabilities.</title>
        <authorList>
            <person name="Nagy L.G."/>
            <person name="Riley R."/>
            <person name="Tritt A."/>
            <person name="Adam C."/>
            <person name="Daum C."/>
            <person name="Floudas D."/>
            <person name="Sun H."/>
            <person name="Yadav J.S."/>
            <person name="Pangilinan J."/>
            <person name="Larsson K.H."/>
            <person name="Matsuura K."/>
            <person name="Barry K."/>
            <person name="Labutti K."/>
            <person name="Kuo R."/>
            <person name="Ohm R.A."/>
            <person name="Bhattacharya S.S."/>
            <person name="Shirouzu T."/>
            <person name="Yoshinaga Y."/>
            <person name="Martin F.M."/>
            <person name="Grigoriev I.V."/>
            <person name="Hibbett D.S."/>
        </authorList>
    </citation>
    <scope>NUCLEOTIDE SEQUENCE [LARGE SCALE GENOMIC DNA]</scope>
    <source>
        <strain evidence="8 9">93-53</strain>
    </source>
</reference>
<dbReference type="InParanoid" id="A0A165DDP2"/>
<evidence type="ECO:0000256" key="6">
    <source>
        <dbReference type="PIRSR" id="PIRSR601019-2"/>
    </source>
</evidence>
<organism evidence="8 9">
    <name type="scientific">Laetiporus sulphureus 93-53</name>
    <dbReference type="NCBI Taxonomy" id="1314785"/>
    <lineage>
        <taxon>Eukaryota</taxon>
        <taxon>Fungi</taxon>
        <taxon>Dikarya</taxon>
        <taxon>Basidiomycota</taxon>
        <taxon>Agaricomycotina</taxon>
        <taxon>Agaricomycetes</taxon>
        <taxon>Polyporales</taxon>
        <taxon>Laetiporus</taxon>
    </lineage>
</organism>
<dbReference type="FunFam" id="3.40.50.300:FF:000692">
    <property type="entry name" value="Guanine nucleotide-binding protein subunit alpha"/>
    <property type="match status" value="1"/>
</dbReference>
<dbReference type="SUPFAM" id="SSF52540">
    <property type="entry name" value="P-loop containing nucleoside triphosphate hydrolases"/>
    <property type="match status" value="1"/>
</dbReference>
<feature type="compositionally biased region" description="Basic residues" evidence="7">
    <location>
        <begin position="305"/>
        <end position="316"/>
    </location>
</feature>
<sequence length="598" mass="67431">MAVLTMDSPDPLTLAMAPPKDESPADRWAREQREAQARLISEQIDAHIKAEKQAMKKRGKPVKVLLLGQSESGKSTTVKNFQMAYAYSSFLQERSAWRAVIHLNLVRSINTILDTLGKELSDSRSQPQSTRSMSPARSHTRPSTAQVRPTVSDKASTLPRPSTARTKYSPSIDTENTLVNPVAGDLDPDTEDDGDGEEEASSFSTLTDKHRVLQLRLAPLRHVQRDLEQSLGAATSEAPGFRGDAAPWTRQEDLAERRPREFFITSRTGWKSALNRVKSSYNAVRRASLGSREDAGDADENAMSNKRKPYDRRRGRPISPFAFMNRDDSDDDADWSSHTGECEPQAQTAAEIISSSAEDMVALWADPDVQAILARRKVKSRLEEGPGFFLNDVARVAARDYEPSDEDVVRARLRTMGVQEYRFKFDKGGVDAGREWILYDVGGARSSRHAWYPYFDDIHALIFLAPISCFDERLAEDHRVNRLQDSLMIWKAVCGSKLLRHVQLILFLNKCDLLQKKLSRGVRVVKYVPSYGDRPNDAQSVAKYFRQQFKDVFMKQSPEKRTFYSYLTSVIDTKATAITVATVRDGIQRNYMKDADIL</sequence>
<evidence type="ECO:0000313" key="9">
    <source>
        <dbReference type="Proteomes" id="UP000076871"/>
    </source>
</evidence>
<dbReference type="InterPro" id="IPR011025">
    <property type="entry name" value="GproteinA_insert"/>
</dbReference>
<feature type="binding site" evidence="6">
    <location>
        <position position="415"/>
    </location>
    <ligand>
        <name>Mg(2+)</name>
        <dbReference type="ChEBI" id="CHEBI:18420"/>
    </ligand>
</feature>
<dbReference type="EMBL" id="KV427635">
    <property type="protein sequence ID" value="KZT04650.1"/>
    <property type="molecule type" value="Genomic_DNA"/>
</dbReference>
<feature type="compositionally biased region" description="Polar residues" evidence="7">
    <location>
        <begin position="123"/>
        <end position="179"/>
    </location>
</feature>
<dbReference type="GO" id="GO:0046872">
    <property type="term" value="F:metal ion binding"/>
    <property type="evidence" value="ECO:0007669"/>
    <property type="project" value="UniProtKB-KW"/>
</dbReference>
<dbReference type="AlphaFoldDB" id="A0A165DDP2"/>
<dbReference type="GO" id="GO:0003924">
    <property type="term" value="F:GTPase activity"/>
    <property type="evidence" value="ECO:0007669"/>
    <property type="project" value="InterPro"/>
</dbReference>
<evidence type="ECO:0000313" key="8">
    <source>
        <dbReference type="EMBL" id="KZT04650.1"/>
    </source>
</evidence>
<feature type="binding site" evidence="5">
    <location>
        <begin position="509"/>
        <end position="512"/>
    </location>
    <ligand>
        <name>GTP</name>
        <dbReference type="ChEBI" id="CHEBI:37565"/>
    </ligand>
</feature>
<evidence type="ECO:0000256" key="5">
    <source>
        <dbReference type="PIRSR" id="PIRSR601019-1"/>
    </source>
</evidence>